<evidence type="ECO:0000313" key="2">
    <source>
        <dbReference type="EMBL" id="RIJ24303.1"/>
    </source>
</evidence>
<dbReference type="AlphaFoldDB" id="A0A399R056"/>
<gene>
    <name evidence="2" type="ORF">D1224_08695</name>
</gene>
<dbReference type="RefSeq" id="WP_119379493.1">
    <property type="nucleotide sequence ID" value="NZ_QWGB01000005.1"/>
</dbReference>
<evidence type="ECO:0000259" key="1">
    <source>
        <dbReference type="Pfam" id="PF01592"/>
    </source>
</evidence>
<dbReference type="SUPFAM" id="SSF82649">
    <property type="entry name" value="SufE/NifU"/>
    <property type="match status" value="1"/>
</dbReference>
<dbReference type="PANTHER" id="PTHR10093">
    <property type="entry name" value="IRON-SULFUR CLUSTER ASSEMBLY ENZYME NIFU HOMOLOG"/>
    <property type="match status" value="1"/>
</dbReference>
<protein>
    <submittedName>
        <fullName evidence="2">Iron-sulfur cluster assembly scaffold protein</fullName>
    </submittedName>
</protein>
<feature type="domain" description="NIF system FeS cluster assembly NifU N-terminal" evidence="1">
    <location>
        <begin position="6"/>
        <end position="123"/>
    </location>
</feature>
<dbReference type="GO" id="GO:0005506">
    <property type="term" value="F:iron ion binding"/>
    <property type="evidence" value="ECO:0007669"/>
    <property type="project" value="InterPro"/>
</dbReference>
<dbReference type="InterPro" id="IPR002871">
    <property type="entry name" value="NIF_FeS_clus_asmbl_NifU_N"/>
</dbReference>
<dbReference type="CDD" id="cd06664">
    <property type="entry name" value="IscU_like"/>
    <property type="match status" value="1"/>
</dbReference>
<dbReference type="GO" id="GO:0051536">
    <property type="term" value="F:iron-sulfur cluster binding"/>
    <property type="evidence" value="ECO:0007669"/>
    <property type="project" value="InterPro"/>
</dbReference>
<name>A0A399R056_9PROT</name>
<dbReference type="OrthoDB" id="7857113at2"/>
<reference evidence="2 3" key="1">
    <citation type="submission" date="2018-08" db="EMBL/GenBank/DDBJ databases">
        <title>Henriciella mobilis sp. nov., isolated from seawater.</title>
        <authorList>
            <person name="Cheng H."/>
            <person name="Wu Y.-H."/>
            <person name="Xu X.-W."/>
            <person name="Guo L.-L."/>
        </authorList>
    </citation>
    <scope>NUCLEOTIDE SEQUENCE [LARGE SCALE GENOMIC DNA]</scope>
    <source>
        <strain evidence="2 3">CCUG66934</strain>
    </source>
</reference>
<evidence type="ECO:0000313" key="3">
    <source>
        <dbReference type="Proteomes" id="UP000265431"/>
    </source>
</evidence>
<sequence length="149" mass="15599">MSAELYHNRVLELAANIPHVGTLPDADASVEKVSRVCGSVVRVDIRLSEDGNTVEAIAVDPKACALGQAATAVLAEHAVGAPVDEIFAARDALKAMLKEGGEPPKGRFAELRHLEGVADYPPRHTSTMLAYDAACAAIETARTNRAAAA</sequence>
<dbReference type="EMBL" id="QWGB01000005">
    <property type="protein sequence ID" value="RIJ24303.1"/>
    <property type="molecule type" value="Genomic_DNA"/>
</dbReference>
<dbReference type="GO" id="GO:0016226">
    <property type="term" value="P:iron-sulfur cluster assembly"/>
    <property type="evidence" value="ECO:0007669"/>
    <property type="project" value="InterPro"/>
</dbReference>
<dbReference type="Gene3D" id="3.90.1010.10">
    <property type="match status" value="1"/>
</dbReference>
<proteinExistence type="predicted"/>
<dbReference type="Proteomes" id="UP000265431">
    <property type="component" value="Unassembled WGS sequence"/>
</dbReference>
<comment type="caution">
    <text evidence="2">The sequence shown here is derived from an EMBL/GenBank/DDBJ whole genome shotgun (WGS) entry which is preliminary data.</text>
</comment>
<accession>A0A399R056</accession>
<keyword evidence="3" id="KW-1185">Reference proteome</keyword>
<dbReference type="Pfam" id="PF01592">
    <property type="entry name" value="NifU_N"/>
    <property type="match status" value="1"/>
</dbReference>
<organism evidence="2 3">
    <name type="scientific">Henriciella barbarensis</name>
    <dbReference type="NCBI Taxonomy" id="86342"/>
    <lineage>
        <taxon>Bacteria</taxon>
        <taxon>Pseudomonadati</taxon>
        <taxon>Pseudomonadota</taxon>
        <taxon>Alphaproteobacteria</taxon>
        <taxon>Hyphomonadales</taxon>
        <taxon>Hyphomonadaceae</taxon>
        <taxon>Henriciella</taxon>
    </lineage>
</organism>